<dbReference type="EMBL" id="JBEHCU010011483">
    <property type="protein sequence ID" value="KAL1376676.1"/>
    <property type="molecule type" value="Genomic_DNA"/>
</dbReference>
<reference evidence="1 2" key="1">
    <citation type="submission" date="2024-05" db="EMBL/GenBank/DDBJ databases">
        <title>Culex pipiens pipiens assembly and annotation.</title>
        <authorList>
            <person name="Alout H."/>
            <person name="Durand T."/>
        </authorList>
    </citation>
    <scope>NUCLEOTIDE SEQUENCE [LARGE SCALE GENOMIC DNA]</scope>
    <source>
        <strain evidence="1">HA-2024</strain>
        <tissue evidence="1">Whole body</tissue>
    </source>
</reference>
<sequence length="78" mass="8675">MNLAGEFCSFTNFIEDTRTVQDVIKMLLALEDDPFLPQQICLECSKEPLHVARKNVNQRTMGDQSVCTGPTSRQLGSG</sequence>
<gene>
    <name evidence="1" type="ORF">pipiens_016763</name>
</gene>
<dbReference type="Proteomes" id="UP001562425">
    <property type="component" value="Unassembled WGS sequence"/>
</dbReference>
<name>A0ABD1CJV9_CULPP</name>
<evidence type="ECO:0008006" key="3">
    <source>
        <dbReference type="Google" id="ProtNLM"/>
    </source>
</evidence>
<keyword evidence="2" id="KW-1185">Reference proteome</keyword>
<evidence type="ECO:0000313" key="2">
    <source>
        <dbReference type="Proteomes" id="UP001562425"/>
    </source>
</evidence>
<accession>A0ABD1CJV9</accession>
<comment type="caution">
    <text evidence="1">The sequence shown here is derived from an EMBL/GenBank/DDBJ whole genome shotgun (WGS) entry which is preliminary data.</text>
</comment>
<protein>
    <recommendedName>
        <fullName evidence="3">ZAD domain-containing protein</fullName>
    </recommendedName>
</protein>
<proteinExistence type="predicted"/>
<dbReference type="AlphaFoldDB" id="A0ABD1CJV9"/>
<evidence type="ECO:0000313" key="1">
    <source>
        <dbReference type="EMBL" id="KAL1376676.1"/>
    </source>
</evidence>
<organism evidence="1 2">
    <name type="scientific">Culex pipiens pipiens</name>
    <name type="common">Northern house mosquito</name>
    <dbReference type="NCBI Taxonomy" id="38569"/>
    <lineage>
        <taxon>Eukaryota</taxon>
        <taxon>Metazoa</taxon>
        <taxon>Ecdysozoa</taxon>
        <taxon>Arthropoda</taxon>
        <taxon>Hexapoda</taxon>
        <taxon>Insecta</taxon>
        <taxon>Pterygota</taxon>
        <taxon>Neoptera</taxon>
        <taxon>Endopterygota</taxon>
        <taxon>Diptera</taxon>
        <taxon>Nematocera</taxon>
        <taxon>Culicoidea</taxon>
        <taxon>Culicidae</taxon>
        <taxon>Culicinae</taxon>
        <taxon>Culicini</taxon>
        <taxon>Culex</taxon>
        <taxon>Culex</taxon>
    </lineage>
</organism>